<sequence length="158" mass="17380">MGIFQRFRKRINELIVGAGSWVYIFRTNGTAGNIEWGCDRGNQYNTGEYQRNCNPLTITTNETWSSTHNLCGDLILQSGILKINNQSNLTMANTSTLTVMPGATLEIDAGHILNANVRALAGSNVKIKNNCSILLRTNGEFYTETGALVEIYTGSIDK</sequence>
<dbReference type="EMBL" id="VSSQ01020747">
    <property type="protein sequence ID" value="MPM65843.1"/>
    <property type="molecule type" value="Genomic_DNA"/>
</dbReference>
<proteinExistence type="predicted"/>
<accession>A0A645BRJ2</accession>
<name>A0A645BRJ2_9ZZZZ</name>
<comment type="caution">
    <text evidence="1">The sequence shown here is derived from an EMBL/GenBank/DDBJ whole genome shotgun (WGS) entry which is preliminary data.</text>
</comment>
<gene>
    <name evidence="1" type="ORF">SDC9_112747</name>
</gene>
<reference evidence="1" key="1">
    <citation type="submission" date="2019-08" db="EMBL/GenBank/DDBJ databases">
        <authorList>
            <person name="Kucharzyk K."/>
            <person name="Murdoch R.W."/>
            <person name="Higgins S."/>
            <person name="Loffler F."/>
        </authorList>
    </citation>
    <scope>NUCLEOTIDE SEQUENCE</scope>
</reference>
<dbReference type="AlphaFoldDB" id="A0A645BRJ2"/>
<evidence type="ECO:0000313" key="1">
    <source>
        <dbReference type="EMBL" id="MPM65843.1"/>
    </source>
</evidence>
<organism evidence="1">
    <name type="scientific">bioreactor metagenome</name>
    <dbReference type="NCBI Taxonomy" id="1076179"/>
    <lineage>
        <taxon>unclassified sequences</taxon>
        <taxon>metagenomes</taxon>
        <taxon>ecological metagenomes</taxon>
    </lineage>
</organism>
<protein>
    <submittedName>
        <fullName evidence="1">Uncharacterized protein</fullName>
    </submittedName>
</protein>